<name>A0A9P8TYI4_9HYPO</name>
<sequence length="550" mass="59956">MHVLRLLVEKFAVNVNELDDSKESALFCAARGNNWWVVHQALPYLLDAGADIHVRNVQGQTPLHMALEGDSNWPGPYNWDAAKILIGRGADVNAVDGKGRSCLACAQHNVDMVKLLIKHGATVTVDSIFAAIDSGNAQVVEALLSGGMDPNTGRDGPPEPSSGMTGRGHKEPDVMLPLYHAAMKLNRPWRFVDKDHQEIAQRAKVVQVLLGHGADPFAKFLKRDAHAEEGQGYRECTLLHEVLFAGKLADEFLQLSDLDVNHRDAKGRTLLHMVCESSNGPDYIIGSYAKNPAGVRKERVHTFQRLLSLGAELKAQDDFGRNILHYMFIGEVNIGSSTYEKLLAYTLDKAPDLSNQADGNGETPLHYAAIRAVSNNNADEVRMLLDAGADPTAVNKKGDTMLHILGRGLAIAVLRNSFQDLVGRGVDINARNDRGETALFSFYGLPKAGRNSRHHSHGVDTPTAKHAKPMLEKLGGDFLVTDSQGRGLLHAAASGDVERFQELMDMGLDPMMEDYAQQTAIDKAAACGNRDILELFEKKDEGNPSSLLGT</sequence>
<feature type="repeat" description="ANK" evidence="3">
    <location>
        <begin position="58"/>
        <end position="97"/>
    </location>
</feature>
<dbReference type="Proteomes" id="UP000827724">
    <property type="component" value="Unassembled WGS sequence"/>
</dbReference>
<evidence type="ECO:0000313" key="6">
    <source>
        <dbReference type="Proteomes" id="UP000827724"/>
    </source>
</evidence>
<dbReference type="Pfam" id="PF00023">
    <property type="entry name" value="Ank"/>
    <property type="match status" value="1"/>
</dbReference>
<protein>
    <recommendedName>
        <fullName evidence="7">Ankyrin</fullName>
    </recommendedName>
</protein>
<evidence type="ECO:0000256" key="2">
    <source>
        <dbReference type="ARBA" id="ARBA00023043"/>
    </source>
</evidence>
<keyword evidence="1" id="KW-0677">Repeat</keyword>
<dbReference type="SMART" id="SM00248">
    <property type="entry name" value="ANK"/>
    <property type="match status" value="8"/>
</dbReference>
<dbReference type="OrthoDB" id="21416at2759"/>
<evidence type="ECO:0000256" key="1">
    <source>
        <dbReference type="ARBA" id="ARBA00022737"/>
    </source>
</evidence>
<keyword evidence="6" id="KW-1185">Reference proteome</keyword>
<dbReference type="Pfam" id="PF12796">
    <property type="entry name" value="Ank_2"/>
    <property type="match status" value="1"/>
</dbReference>
<dbReference type="Gene3D" id="1.25.40.20">
    <property type="entry name" value="Ankyrin repeat-containing domain"/>
    <property type="match status" value="4"/>
</dbReference>
<evidence type="ECO:0008006" key="7">
    <source>
        <dbReference type="Google" id="ProtNLM"/>
    </source>
</evidence>
<dbReference type="SUPFAM" id="SSF48403">
    <property type="entry name" value="Ankyrin repeat"/>
    <property type="match status" value="2"/>
</dbReference>
<dbReference type="InterPro" id="IPR002110">
    <property type="entry name" value="Ankyrin_rpt"/>
</dbReference>
<dbReference type="AlphaFoldDB" id="A0A9P8TYI4"/>
<feature type="repeat" description="ANK" evidence="3">
    <location>
        <begin position="360"/>
        <end position="396"/>
    </location>
</feature>
<dbReference type="PROSITE" id="PS50297">
    <property type="entry name" value="ANK_REP_REGION"/>
    <property type="match status" value="2"/>
</dbReference>
<evidence type="ECO:0000313" key="5">
    <source>
        <dbReference type="EMBL" id="KAH6608424.1"/>
    </source>
</evidence>
<dbReference type="PANTHER" id="PTHR24198:SF165">
    <property type="entry name" value="ANKYRIN REPEAT-CONTAINING PROTEIN-RELATED"/>
    <property type="match status" value="1"/>
</dbReference>
<reference evidence="5" key="1">
    <citation type="submission" date="2021-08" db="EMBL/GenBank/DDBJ databases">
        <title>Chromosome-Level Trichoderma cornu-damae using Hi-C Data.</title>
        <authorList>
            <person name="Kim C.S."/>
        </authorList>
    </citation>
    <scope>NUCLEOTIDE SEQUENCE</scope>
    <source>
        <strain evidence="5">KA19-0412C</strain>
    </source>
</reference>
<comment type="caution">
    <text evidence="5">The sequence shown here is derived from an EMBL/GenBank/DDBJ whole genome shotgun (WGS) entry which is preliminary data.</text>
</comment>
<keyword evidence="2 3" id="KW-0040">ANK repeat</keyword>
<dbReference type="PANTHER" id="PTHR24198">
    <property type="entry name" value="ANKYRIN REPEAT AND PROTEIN KINASE DOMAIN-CONTAINING PROTEIN"/>
    <property type="match status" value="1"/>
</dbReference>
<dbReference type="EMBL" id="JAIWOZ010000002">
    <property type="protein sequence ID" value="KAH6608424.1"/>
    <property type="molecule type" value="Genomic_DNA"/>
</dbReference>
<gene>
    <name evidence="5" type="ORF">Trco_001770</name>
</gene>
<feature type="region of interest" description="Disordered" evidence="4">
    <location>
        <begin position="146"/>
        <end position="170"/>
    </location>
</feature>
<dbReference type="PROSITE" id="PS50088">
    <property type="entry name" value="ANK_REPEAT"/>
    <property type="match status" value="2"/>
</dbReference>
<proteinExistence type="predicted"/>
<dbReference type="InterPro" id="IPR036770">
    <property type="entry name" value="Ankyrin_rpt-contain_sf"/>
</dbReference>
<evidence type="ECO:0000256" key="3">
    <source>
        <dbReference type="PROSITE-ProRule" id="PRU00023"/>
    </source>
</evidence>
<accession>A0A9P8TYI4</accession>
<organism evidence="5 6">
    <name type="scientific">Trichoderma cornu-damae</name>
    <dbReference type="NCBI Taxonomy" id="654480"/>
    <lineage>
        <taxon>Eukaryota</taxon>
        <taxon>Fungi</taxon>
        <taxon>Dikarya</taxon>
        <taxon>Ascomycota</taxon>
        <taxon>Pezizomycotina</taxon>
        <taxon>Sordariomycetes</taxon>
        <taxon>Hypocreomycetidae</taxon>
        <taxon>Hypocreales</taxon>
        <taxon>Hypocreaceae</taxon>
        <taxon>Trichoderma</taxon>
    </lineage>
</organism>
<evidence type="ECO:0000256" key="4">
    <source>
        <dbReference type="SAM" id="MobiDB-lite"/>
    </source>
</evidence>